<dbReference type="InterPro" id="IPR052433">
    <property type="entry name" value="X-Pro_dipept-like"/>
</dbReference>
<proteinExistence type="inferred from homology"/>
<name>A0ABS6XAU6_9BACT</name>
<dbReference type="InterPro" id="IPR029149">
    <property type="entry name" value="Creatin/AminoP/Spt16_N"/>
</dbReference>
<accession>A0ABS6XAU6</accession>
<dbReference type="InterPro" id="IPR007865">
    <property type="entry name" value="Aminopep_P_N"/>
</dbReference>
<comment type="catalytic activity">
    <reaction evidence="1">
        <text>Release of any N-terminal amino acid, including proline, that is linked to proline, even from a dipeptide or tripeptide.</text>
        <dbReference type="EC" id="3.4.11.9"/>
    </reaction>
</comment>
<evidence type="ECO:0000256" key="1">
    <source>
        <dbReference type="ARBA" id="ARBA00001424"/>
    </source>
</evidence>
<dbReference type="Pfam" id="PF00557">
    <property type="entry name" value="Peptidase_M24"/>
    <property type="match status" value="1"/>
</dbReference>
<dbReference type="PANTHER" id="PTHR43226:SF4">
    <property type="entry name" value="XAA-PRO AMINOPEPTIDASE 3"/>
    <property type="match status" value="1"/>
</dbReference>
<dbReference type="EC" id="3.4.11.9" evidence="4"/>
<gene>
    <name evidence="9" type="ORF">KYK27_08230</name>
</gene>
<dbReference type="SUPFAM" id="SSF55920">
    <property type="entry name" value="Creatinase/aminopeptidase"/>
    <property type="match status" value="1"/>
</dbReference>
<keyword evidence="6" id="KW-0378">Hydrolase</keyword>
<sequence>MNHTNPFDAATYTQRRQQLKQQLGEGLIVLLGNEESSMNYKDNWYTFYQDSTFRYYFGIDLSGLTGIINIDTNEELIFGPEQSIDDVIWTGPLPSLASLAEQVGIKKVMPTGKIADYLKSAKKLHYLPPYRSEHELKLQAWTGETVLEPSLALIQTIVAQRSIKSDAEVAEIEKAVTYTSRMHRHVMQFARQGMKEHEVAAEAVRYAKSTHNLLSFPLICTTQGQVLHNHYRGNTLQADDMLLFDGGIQTSAGYAGDMTRTIPVGTTFTERQRELYQVVLDTHEAAMAALKPGILYKDVHLLACRKLTDGLKQVGLMRGDTDEAVQAGAHTIFFQCGLGHMMGMDVHDMENLGEQYVGYTPELRKSTEFGLKSLRLGRALEPGFVLTVEPGIYIIPELIDMRRNDKVAQQYINFEKLDSYRDFGGIRIEDDLLITENGSRILGEPLSKTIAEVEAMRQQALQL</sequence>
<comment type="similarity">
    <text evidence="3">Belongs to the peptidase M24B family.</text>
</comment>
<reference evidence="9 10" key="1">
    <citation type="submission" date="2021-07" db="EMBL/GenBank/DDBJ databases">
        <authorList>
            <person name="Kim M.K."/>
        </authorList>
    </citation>
    <scope>NUCLEOTIDE SEQUENCE [LARGE SCALE GENOMIC DNA]</scope>
    <source>
        <strain evidence="9 10">HLY7-15</strain>
    </source>
</reference>
<evidence type="ECO:0000256" key="7">
    <source>
        <dbReference type="ARBA" id="ARBA00023211"/>
    </source>
</evidence>
<organism evidence="9 10">
    <name type="scientific">Pontibacter populi</name>
    <dbReference type="NCBI Taxonomy" id="890055"/>
    <lineage>
        <taxon>Bacteria</taxon>
        <taxon>Pseudomonadati</taxon>
        <taxon>Bacteroidota</taxon>
        <taxon>Cytophagia</taxon>
        <taxon>Cytophagales</taxon>
        <taxon>Hymenobacteraceae</taxon>
        <taxon>Pontibacter</taxon>
    </lineage>
</organism>
<dbReference type="InterPro" id="IPR000994">
    <property type="entry name" value="Pept_M24"/>
</dbReference>
<protein>
    <recommendedName>
        <fullName evidence="4">Xaa-Pro aminopeptidase</fullName>
        <ecNumber evidence="4">3.4.11.9</ecNumber>
    </recommendedName>
</protein>
<keyword evidence="9" id="KW-0645">Protease</keyword>
<keyword evidence="9" id="KW-0031">Aminopeptidase</keyword>
<dbReference type="RefSeq" id="WP_199109554.1">
    <property type="nucleotide sequence ID" value="NZ_JAHWXQ010000002.1"/>
</dbReference>
<dbReference type="SUPFAM" id="SSF53092">
    <property type="entry name" value="Creatinase/prolidase N-terminal domain"/>
    <property type="match status" value="1"/>
</dbReference>
<dbReference type="SMART" id="SM01011">
    <property type="entry name" value="AMP_N"/>
    <property type="match status" value="1"/>
</dbReference>
<dbReference type="PANTHER" id="PTHR43226">
    <property type="entry name" value="XAA-PRO AMINOPEPTIDASE 3"/>
    <property type="match status" value="1"/>
</dbReference>
<keyword evidence="10" id="KW-1185">Reference proteome</keyword>
<keyword evidence="5" id="KW-0479">Metal-binding</keyword>
<evidence type="ECO:0000256" key="2">
    <source>
        <dbReference type="ARBA" id="ARBA00001936"/>
    </source>
</evidence>
<feature type="domain" description="Aminopeptidase P N-terminal" evidence="8">
    <location>
        <begin position="7"/>
        <end position="135"/>
    </location>
</feature>
<dbReference type="Gene3D" id="3.90.230.10">
    <property type="entry name" value="Creatinase/methionine aminopeptidase superfamily"/>
    <property type="match status" value="1"/>
</dbReference>
<evidence type="ECO:0000256" key="5">
    <source>
        <dbReference type="ARBA" id="ARBA00022723"/>
    </source>
</evidence>
<evidence type="ECO:0000313" key="9">
    <source>
        <dbReference type="EMBL" id="MBW3365027.1"/>
    </source>
</evidence>
<dbReference type="Gene3D" id="3.40.350.10">
    <property type="entry name" value="Creatinase/prolidase N-terminal domain"/>
    <property type="match status" value="1"/>
</dbReference>
<dbReference type="Proteomes" id="UP000774935">
    <property type="component" value="Unassembled WGS sequence"/>
</dbReference>
<dbReference type="CDD" id="cd01087">
    <property type="entry name" value="Prolidase"/>
    <property type="match status" value="1"/>
</dbReference>
<dbReference type="InterPro" id="IPR036005">
    <property type="entry name" value="Creatinase/aminopeptidase-like"/>
</dbReference>
<comment type="cofactor">
    <cofactor evidence="2">
        <name>Mn(2+)</name>
        <dbReference type="ChEBI" id="CHEBI:29035"/>
    </cofactor>
</comment>
<evidence type="ECO:0000256" key="3">
    <source>
        <dbReference type="ARBA" id="ARBA00008766"/>
    </source>
</evidence>
<evidence type="ECO:0000313" key="10">
    <source>
        <dbReference type="Proteomes" id="UP000774935"/>
    </source>
</evidence>
<dbReference type="GO" id="GO:0004177">
    <property type="term" value="F:aminopeptidase activity"/>
    <property type="evidence" value="ECO:0007669"/>
    <property type="project" value="UniProtKB-KW"/>
</dbReference>
<comment type="caution">
    <text evidence="9">The sequence shown here is derived from an EMBL/GenBank/DDBJ whole genome shotgun (WGS) entry which is preliminary data.</text>
</comment>
<evidence type="ECO:0000259" key="8">
    <source>
        <dbReference type="SMART" id="SM01011"/>
    </source>
</evidence>
<dbReference type="EMBL" id="JAHWXQ010000002">
    <property type="protein sequence ID" value="MBW3365027.1"/>
    <property type="molecule type" value="Genomic_DNA"/>
</dbReference>
<evidence type="ECO:0000256" key="4">
    <source>
        <dbReference type="ARBA" id="ARBA00012574"/>
    </source>
</evidence>
<evidence type="ECO:0000256" key="6">
    <source>
        <dbReference type="ARBA" id="ARBA00022801"/>
    </source>
</evidence>
<keyword evidence="7" id="KW-0464">Manganese</keyword>
<dbReference type="Pfam" id="PF05195">
    <property type="entry name" value="AMP_N"/>
    <property type="match status" value="1"/>
</dbReference>